<dbReference type="NCBIfam" id="NF033547">
    <property type="entry name" value="transpos_IS1595"/>
    <property type="match status" value="1"/>
</dbReference>
<evidence type="ECO:0000313" key="3">
    <source>
        <dbReference type="EMBL" id="OIQ75823.1"/>
    </source>
</evidence>
<protein>
    <submittedName>
        <fullName evidence="3">ISXO2-like transposase domain protein</fullName>
    </submittedName>
</protein>
<organism evidence="3">
    <name type="scientific">mine drainage metagenome</name>
    <dbReference type="NCBI Taxonomy" id="410659"/>
    <lineage>
        <taxon>unclassified sequences</taxon>
        <taxon>metagenomes</taxon>
        <taxon>ecological metagenomes</taxon>
    </lineage>
</organism>
<dbReference type="SMART" id="SM01126">
    <property type="entry name" value="DDE_Tnp_IS1595"/>
    <property type="match status" value="1"/>
</dbReference>
<gene>
    <name evidence="3" type="ORF">GALL_425070</name>
</gene>
<comment type="caution">
    <text evidence="3">The sequence shown here is derived from an EMBL/GenBank/DDBJ whole genome shotgun (WGS) entry which is preliminary data.</text>
</comment>
<name>A0A1J5Q742_9ZZZZ</name>
<dbReference type="InterPro" id="IPR024445">
    <property type="entry name" value="Tnp_ISXO2-like"/>
</dbReference>
<accession>A0A1J5Q742</accession>
<reference evidence="3" key="1">
    <citation type="submission" date="2016-10" db="EMBL/GenBank/DDBJ databases">
        <title>Sequence of Gallionella enrichment culture.</title>
        <authorList>
            <person name="Poehlein A."/>
            <person name="Muehling M."/>
            <person name="Daniel R."/>
        </authorList>
    </citation>
    <scope>NUCLEOTIDE SEQUENCE</scope>
</reference>
<dbReference type="Pfam" id="PF12762">
    <property type="entry name" value="DDE_Tnp_IS1595"/>
    <property type="match status" value="1"/>
</dbReference>
<evidence type="ECO:0000256" key="1">
    <source>
        <dbReference type="SAM" id="MobiDB-lite"/>
    </source>
</evidence>
<dbReference type="AlphaFoldDB" id="A0A1J5Q742"/>
<proteinExistence type="predicted"/>
<evidence type="ECO:0000259" key="2">
    <source>
        <dbReference type="SMART" id="SM01126"/>
    </source>
</evidence>
<dbReference type="EMBL" id="MLJW01002046">
    <property type="protein sequence ID" value="OIQ75823.1"/>
    <property type="molecule type" value="Genomic_DNA"/>
</dbReference>
<sequence length="198" mass="21586">MHSTKLDLRIWIATMFLVITSSKGISSVVMARILGVSQKTAWKMGHAIREMMDQYGARSDVLSGTVEVDEAYVGGKPKYQPGKTKSKSGKGTSRPEMLVAVMRGGDARATVIQNSKGATIAPIMRGWIAPSSTLMTDGDPTYKSIGSSFAAHHSVVHKRQFAIKQTNAHINTAEAFTNQVKRAMVGVYHQVDRQHLQA</sequence>
<feature type="domain" description="ISXO2-like transposase" evidence="2">
    <location>
        <begin position="61"/>
        <end position="198"/>
    </location>
</feature>
<feature type="region of interest" description="Disordered" evidence="1">
    <location>
        <begin position="74"/>
        <end position="95"/>
    </location>
</feature>